<evidence type="ECO:0000313" key="2">
    <source>
        <dbReference type="EMBL" id="CAL2079196.1"/>
    </source>
</evidence>
<keyword evidence="3" id="KW-1185">Reference proteome</keyword>
<feature type="signal peptide" evidence="1">
    <location>
        <begin position="1"/>
        <end position="24"/>
    </location>
</feature>
<evidence type="ECO:0000313" key="3">
    <source>
        <dbReference type="Proteomes" id="UP001497416"/>
    </source>
</evidence>
<dbReference type="EMBL" id="CAXIXY010000003">
    <property type="protein sequence ID" value="CAL2079196.1"/>
    <property type="molecule type" value="Genomic_DNA"/>
</dbReference>
<comment type="caution">
    <text evidence="2">The sequence shown here is derived from an EMBL/GenBank/DDBJ whole genome shotgun (WGS) entry which is preliminary data.</text>
</comment>
<name>A0ABP1EGI5_9FLAO</name>
<reference evidence="2 3" key="1">
    <citation type="submission" date="2024-05" db="EMBL/GenBank/DDBJ databases">
        <authorList>
            <person name="Duchaud E."/>
        </authorList>
    </citation>
    <scope>NUCLEOTIDE SEQUENCE [LARGE SCALE GENOMIC DNA]</scope>
    <source>
        <strain evidence="2">Ena-SAMPLE-TAB-13-05-2024-13:56:06:370-140302</strain>
    </source>
</reference>
<evidence type="ECO:0008006" key="4">
    <source>
        <dbReference type="Google" id="ProtNLM"/>
    </source>
</evidence>
<organism evidence="2 3">
    <name type="scientific">Tenacibaculum platacis</name>
    <dbReference type="NCBI Taxonomy" id="3137852"/>
    <lineage>
        <taxon>Bacteria</taxon>
        <taxon>Pseudomonadati</taxon>
        <taxon>Bacteroidota</taxon>
        <taxon>Flavobacteriia</taxon>
        <taxon>Flavobacteriales</taxon>
        <taxon>Flavobacteriaceae</taxon>
        <taxon>Tenacibaculum</taxon>
    </lineage>
</organism>
<dbReference type="Proteomes" id="UP001497416">
    <property type="component" value="Unassembled WGS sequence"/>
</dbReference>
<protein>
    <recommendedName>
        <fullName evidence="4">Pre-toxin TG domain-containing protein</fullName>
    </recommendedName>
</protein>
<gene>
    <name evidence="2" type="ORF">T190607A01A_10823</name>
</gene>
<evidence type="ECO:0000256" key="1">
    <source>
        <dbReference type="SAM" id="SignalP"/>
    </source>
</evidence>
<keyword evidence="1" id="KW-0732">Signal</keyword>
<feature type="chain" id="PRO_5047478132" description="Pre-toxin TG domain-containing protein" evidence="1">
    <location>
        <begin position="25"/>
        <end position="777"/>
    </location>
</feature>
<sequence length="777" mass="88264">MKKMKNIYKLLAILLFAFTATLNAQLINSDGTKNDEFLGKQKQPVINNGCECVNSDIDNFSFTYSSSFAYALANDRAVIEAAKREAWDWYNHQTDLMKDYIGTKNNKTFNSFNEAKDFLFKKTEYNNLRRNSPLTRDKMSQGYNQTNHASKTGLKALKALDHRESEIRAGNLNSSLYPDFKVNNTFLKDIRTISDLNNIRATTNTTTLDGLSKAPEFRALRDMMNTIISSGNYSQFESKAFIAKNNVYNSYGIWDKLNMMQFVIHHDLHKNYVSFPYNIPTDAFNKFFNRVDIATPDYIEKEIRNEYTDYDVFHDEYWRVILRDKYNNAGAMTGIAKAEHQKLRDKAYNDRKNATPIGASLDVDRIVKQLNIRDKYERLWINANKDKATEFLNRLKEAKKKDEQENANPIPDNTIIGIVGNNYESEIANINNEFAAGARIAKLIEELQITDPSQKDWMYKNIDSISRFESEINLIGKDLFLNLIAHASNPDITEIQRTELINDVINASEPELSSNNIIDYKSEFLRMAGYLKWAGSQQKKIFGQFVEDVSEELINLKYGEVVDLYKVIRQEYLNAKFDYVKAITFTVIKSFEPVVQVSLVALGGGAALRILKALPGVYLTVSAELSPIIARLTAIHLPLVTSTTSVAYKSLMHTSKYGIQSYNELVRVFNSLGISRSAANIQFHHLIEQRFINIPGVKEWLGFSTNNWKCIAVSSVPGSGNEHNILFSQPWIQAIAKGNGVGWTGTNTSTATLEDIKNAARAIYADYPEILQALGLN</sequence>
<accession>A0ABP1EGI5</accession>
<proteinExistence type="predicted"/>